<accession>A0A165RM98</accession>
<dbReference type="Proteomes" id="UP000076761">
    <property type="component" value="Unassembled WGS sequence"/>
</dbReference>
<dbReference type="EMBL" id="KV425580">
    <property type="protein sequence ID" value="KZT24021.1"/>
    <property type="molecule type" value="Genomic_DNA"/>
</dbReference>
<name>A0A165RM98_9AGAM</name>
<protein>
    <submittedName>
        <fullName evidence="1">Uncharacterized protein</fullName>
    </submittedName>
</protein>
<dbReference type="OrthoDB" id="3252362at2759"/>
<keyword evidence="2" id="KW-1185">Reference proteome</keyword>
<dbReference type="AlphaFoldDB" id="A0A165RM98"/>
<dbReference type="InParanoid" id="A0A165RM98"/>
<sequence length="78" mass="8980">MVVDIHLPNGLAALCLIRAVQAILDFCYFAQYLVHTNDTLQQLGDALRWFHENKSIFVDLGIRSDFNIPKLHSLLHYL</sequence>
<dbReference type="STRING" id="1314782.A0A165RM98"/>
<organism evidence="1 2">
    <name type="scientific">Neolentinus lepideus HHB14362 ss-1</name>
    <dbReference type="NCBI Taxonomy" id="1314782"/>
    <lineage>
        <taxon>Eukaryota</taxon>
        <taxon>Fungi</taxon>
        <taxon>Dikarya</taxon>
        <taxon>Basidiomycota</taxon>
        <taxon>Agaricomycotina</taxon>
        <taxon>Agaricomycetes</taxon>
        <taxon>Gloeophyllales</taxon>
        <taxon>Gloeophyllaceae</taxon>
        <taxon>Neolentinus</taxon>
    </lineage>
</organism>
<evidence type="ECO:0000313" key="1">
    <source>
        <dbReference type="EMBL" id="KZT24021.1"/>
    </source>
</evidence>
<evidence type="ECO:0000313" key="2">
    <source>
        <dbReference type="Proteomes" id="UP000076761"/>
    </source>
</evidence>
<reference evidence="1 2" key="1">
    <citation type="journal article" date="2016" name="Mol. Biol. Evol.">
        <title>Comparative Genomics of Early-Diverging Mushroom-Forming Fungi Provides Insights into the Origins of Lignocellulose Decay Capabilities.</title>
        <authorList>
            <person name="Nagy L.G."/>
            <person name="Riley R."/>
            <person name="Tritt A."/>
            <person name="Adam C."/>
            <person name="Daum C."/>
            <person name="Floudas D."/>
            <person name="Sun H."/>
            <person name="Yadav J.S."/>
            <person name="Pangilinan J."/>
            <person name="Larsson K.H."/>
            <person name="Matsuura K."/>
            <person name="Barry K."/>
            <person name="Labutti K."/>
            <person name="Kuo R."/>
            <person name="Ohm R.A."/>
            <person name="Bhattacharya S.S."/>
            <person name="Shirouzu T."/>
            <person name="Yoshinaga Y."/>
            <person name="Martin F.M."/>
            <person name="Grigoriev I.V."/>
            <person name="Hibbett D.S."/>
        </authorList>
    </citation>
    <scope>NUCLEOTIDE SEQUENCE [LARGE SCALE GENOMIC DNA]</scope>
    <source>
        <strain evidence="1 2">HHB14362 ss-1</strain>
    </source>
</reference>
<feature type="non-terminal residue" evidence="1">
    <location>
        <position position="78"/>
    </location>
</feature>
<proteinExistence type="predicted"/>
<gene>
    <name evidence="1" type="ORF">NEOLEDRAFT_1068061</name>
</gene>